<protein>
    <recommendedName>
        <fullName evidence="7">Sushi domain-containing protein</fullName>
    </recommendedName>
</protein>
<dbReference type="Pfam" id="PF00084">
    <property type="entry name" value="Sushi"/>
    <property type="match status" value="1"/>
</dbReference>
<evidence type="ECO:0000256" key="4">
    <source>
        <dbReference type="ARBA" id="ARBA00023157"/>
    </source>
</evidence>
<dbReference type="SMART" id="SM00032">
    <property type="entry name" value="CCP"/>
    <property type="match status" value="2"/>
</dbReference>
<keyword evidence="5" id="KW-0325">Glycoprotein</keyword>
<feature type="disulfide bond" evidence="6">
    <location>
        <begin position="16"/>
        <end position="43"/>
    </location>
</feature>
<organism evidence="8 9">
    <name type="scientific">Leptotrombidium deliense</name>
    <dbReference type="NCBI Taxonomy" id="299467"/>
    <lineage>
        <taxon>Eukaryota</taxon>
        <taxon>Metazoa</taxon>
        <taxon>Ecdysozoa</taxon>
        <taxon>Arthropoda</taxon>
        <taxon>Chelicerata</taxon>
        <taxon>Arachnida</taxon>
        <taxon>Acari</taxon>
        <taxon>Acariformes</taxon>
        <taxon>Trombidiformes</taxon>
        <taxon>Prostigmata</taxon>
        <taxon>Anystina</taxon>
        <taxon>Parasitengona</taxon>
        <taxon>Trombiculoidea</taxon>
        <taxon>Trombiculidae</taxon>
        <taxon>Leptotrombidium</taxon>
    </lineage>
</organism>
<dbReference type="InterPro" id="IPR000436">
    <property type="entry name" value="Sushi_SCR_CCP_dom"/>
</dbReference>
<feature type="non-terminal residue" evidence="8">
    <location>
        <position position="1"/>
    </location>
</feature>
<evidence type="ECO:0000256" key="5">
    <source>
        <dbReference type="ARBA" id="ARBA00023180"/>
    </source>
</evidence>
<proteinExistence type="predicted"/>
<evidence type="ECO:0000313" key="9">
    <source>
        <dbReference type="Proteomes" id="UP000288716"/>
    </source>
</evidence>
<dbReference type="PANTHER" id="PTHR46393:SF7">
    <property type="entry name" value="COMPLEMENT C2"/>
    <property type="match status" value="1"/>
</dbReference>
<keyword evidence="2" id="KW-0732">Signal</keyword>
<evidence type="ECO:0000313" key="8">
    <source>
        <dbReference type="EMBL" id="RWS18595.1"/>
    </source>
</evidence>
<evidence type="ECO:0000256" key="2">
    <source>
        <dbReference type="ARBA" id="ARBA00022729"/>
    </source>
</evidence>
<dbReference type="VEuPathDB" id="VectorBase:LDEU013445"/>
<evidence type="ECO:0000256" key="3">
    <source>
        <dbReference type="ARBA" id="ARBA00022737"/>
    </source>
</evidence>
<evidence type="ECO:0000256" key="1">
    <source>
        <dbReference type="ARBA" id="ARBA00022659"/>
    </source>
</evidence>
<keyword evidence="9" id="KW-1185">Reference proteome</keyword>
<dbReference type="AlphaFoldDB" id="A0A443RTS4"/>
<dbReference type="OrthoDB" id="6508331at2759"/>
<keyword evidence="1 6" id="KW-0768">Sushi</keyword>
<dbReference type="EMBL" id="NCKV01037286">
    <property type="protein sequence ID" value="RWS18595.1"/>
    <property type="molecule type" value="Genomic_DNA"/>
</dbReference>
<keyword evidence="3" id="KW-0677">Repeat</keyword>
<dbReference type="Gene3D" id="2.10.70.10">
    <property type="entry name" value="Complement Module, domain 1"/>
    <property type="match status" value="1"/>
</dbReference>
<comment type="caution">
    <text evidence="6">Lacks conserved residue(s) required for the propagation of feature annotation.</text>
</comment>
<reference evidence="8 9" key="1">
    <citation type="journal article" date="2018" name="Gigascience">
        <title>Genomes of trombidid mites reveal novel predicted allergens and laterally-transferred genes associated with secondary metabolism.</title>
        <authorList>
            <person name="Dong X."/>
            <person name="Chaisiri K."/>
            <person name="Xia D."/>
            <person name="Armstrong S.D."/>
            <person name="Fang Y."/>
            <person name="Donnelly M.J."/>
            <person name="Kadowaki T."/>
            <person name="McGarry J.W."/>
            <person name="Darby A.C."/>
            <person name="Makepeace B.L."/>
        </authorList>
    </citation>
    <scope>NUCLEOTIDE SEQUENCE [LARGE SCALE GENOMIC DNA]</scope>
    <source>
        <strain evidence="8">UoL-UT</strain>
    </source>
</reference>
<dbReference type="PANTHER" id="PTHR46393">
    <property type="entry name" value="SUSHI DOMAIN-CONTAINING PROTEIN"/>
    <property type="match status" value="1"/>
</dbReference>
<sequence length="213" mass="24228">ITSNSENESDSISYACRNNANVLLGDATRKCESNRWTGTQPFCIPPELVKFYCGYANDDTRCNFVVPANTEELRGEQSKSSNCQKLVDSLTTIRLNEKRERNLNSETTVSYACENDYYVMLGDETRMCEANGQWSGIQPFCMPPELVQKYCGYASDDVRCTNIRSVNIKKERMKRRTLLVTKPAAYSFETNEMNSTSDIICIGFTKIRMLKCT</sequence>
<comment type="caution">
    <text evidence="8">The sequence shown here is derived from an EMBL/GenBank/DDBJ whole genome shotgun (WGS) entry which is preliminary data.</text>
</comment>
<dbReference type="CDD" id="cd00033">
    <property type="entry name" value="CCP"/>
    <property type="match status" value="1"/>
</dbReference>
<evidence type="ECO:0000256" key="6">
    <source>
        <dbReference type="PROSITE-ProRule" id="PRU00302"/>
    </source>
</evidence>
<accession>A0A443RTS4</accession>
<name>A0A443RTS4_9ACAR</name>
<dbReference type="STRING" id="299467.A0A443RTS4"/>
<dbReference type="PROSITE" id="PS50923">
    <property type="entry name" value="SUSHI"/>
    <property type="match status" value="2"/>
</dbReference>
<feature type="domain" description="Sushi" evidence="7">
    <location>
        <begin position="81"/>
        <end position="143"/>
    </location>
</feature>
<gene>
    <name evidence="8" type="ORF">B4U80_14589</name>
</gene>
<dbReference type="InterPro" id="IPR035976">
    <property type="entry name" value="Sushi/SCR/CCP_sf"/>
</dbReference>
<evidence type="ECO:0000259" key="7">
    <source>
        <dbReference type="PROSITE" id="PS50923"/>
    </source>
</evidence>
<feature type="domain" description="Sushi" evidence="7">
    <location>
        <begin position="1"/>
        <end position="45"/>
    </location>
</feature>
<dbReference type="SUPFAM" id="SSF57535">
    <property type="entry name" value="Complement control module/SCR domain"/>
    <property type="match status" value="2"/>
</dbReference>
<keyword evidence="4 6" id="KW-1015">Disulfide bond</keyword>
<dbReference type="Proteomes" id="UP000288716">
    <property type="component" value="Unassembled WGS sequence"/>
</dbReference>